<sequence>MSDLEPSEDIRALDFAGQAKDAHRPVSGSLSISPTAACGATETVSFDRNELREILNLYGRKVADGEWRDYAIDFTAQKAVFSIYRRASECALYRIEKNPKLARKQGSYAVVTATGLILKRGHELRRVIAVLDKRLKLVSG</sequence>
<protein>
    <submittedName>
        <fullName evidence="1">DUF2794 domain-containing protein</fullName>
    </submittedName>
</protein>
<accession>A0ABZ0HVC7</accession>
<evidence type="ECO:0000313" key="1">
    <source>
        <dbReference type="EMBL" id="WOJ90300.1"/>
    </source>
</evidence>
<evidence type="ECO:0000313" key="2">
    <source>
        <dbReference type="Proteomes" id="UP001626536"/>
    </source>
</evidence>
<dbReference type="Proteomes" id="UP001626536">
    <property type="component" value="Chromosome"/>
</dbReference>
<dbReference type="Pfam" id="PF10984">
    <property type="entry name" value="DUF2794"/>
    <property type="match status" value="1"/>
</dbReference>
<name>A0ABZ0HVC7_9HYPH</name>
<proteinExistence type="predicted"/>
<organism evidence="1 2">
    <name type="scientific">Methylocapsa polymorpha</name>
    <dbReference type="NCBI Taxonomy" id="3080828"/>
    <lineage>
        <taxon>Bacteria</taxon>
        <taxon>Pseudomonadati</taxon>
        <taxon>Pseudomonadota</taxon>
        <taxon>Alphaproteobacteria</taxon>
        <taxon>Hyphomicrobiales</taxon>
        <taxon>Beijerinckiaceae</taxon>
        <taxon>Methylocapsa</taxon>
    </lineage>
</organism>
<gene>
    <name evidence="1" type="ORF">RZS28_03090</name>
</gene>
<dbReference type="RefSeq" id="WP_407339747.1">
    <property type="nucleotide sequence ID" value="NZ_CP136862.1"/>
</dbReference>
<reference evidence="1 2" key="1">
    <citation type="submission" date="2023-10" db="EMBL/GenBank/DDBJ databases">
        <title>Novel methanotroph of the genus Methylocapsa from a subarctic wetland.</title>
        <authorList>
            <person name="Belova S.E."/>
            <person name="Oshkin I.Y."/>
            <person name="Miroshnikov K."/>
            <person name="Dedysh S.N."/>
        </authorList>
    </citation>
    <scope>NUCLEOTIDE SEQUENCE [LARGE SCALE GENOMIC DNA]</scope>
    <source>
        <strain evidence="1 2">RX1</strain>
    </source>
</reference>
<keyword evidence="2" id="KW-1185">Reference proteome</keyword>
<dbReference type="InterPro" id="IPR021252">
    <property type="entry name" value="DUF2794"/>
</dbReference>
<dbReference type="EMBL" id="CP136862">
    <property type="protein sequence ID" value="WOJ90300.1"/>
    <property type="molecule type" value="Genomic_DNA"/>
</dbReference>